<dbReference type="InterPro" id="IPR011527">
    <property type="entry name" value="ABC1_TM_dom"/>
</dbReference>
<accession>A0A9D0YRH3</accession>
<dbReference type="PROSITE" id="PS00211">
    <property type="entry name" value="ABC_TRANSPORTER_1"/>
    <property type="match status" value="1"/>
</dbReference>
<keyword evidence="5 7" id="KW-1133">Transmembrane helix</keyword>
<evidence type="ECO:0000256" key="6">
    <source>
        <dbReference type="ARBA" id="ARBA00023136"/>
    </source>
</evidence>
<evidence type="ECO:0000259" key="8">
    <source>
        <dbReference type="PROSITE" id="PS50893"/>
    </source>
</evidence>
<evidence type="ECO:0000259" key="9">
    <source>
        <dbReference type="PROSITE" id="PS50929"/>
    </source>
</evidence>
<reference evidence="10" key="2">
    <citation type="journal article" date="2021" name="PeerJ">
        <title>Extensive microbial diversity within the chicken gut microbiome revealed by metagenomics and culture.</title>
        <authorList>
            <person name="Gilroy R."/>
            <person name="Ravi A."/>
            <person name="Getino M."/>
            <person name="Pursley I."/>
            <person name="Horton D.L."/>
            <person name="Alikhan N.F."/>
            <person name="Baker D."/>
            <person name="Gharbi K."/>
            <person name="Hall N."/>
            <person name="Watson M."/>
            <person name="Adriaenssens E.M."/>
            <person name="Foster-Nyarko E."/>
            <person name="Jarju S."/>
            <person name="Secka A."/>
            <person name="Antonio M."/>
            <person name="Oren A."/>
            <person name="Chaudhuri R.R."/>
            <person name="La Ragione R."/>
            <person name="Hildebrand F."/>
            <person name="Pallen M.J."/>
        </authorList>
    </citation>
    <scope>NUCLEOTIDE SEQUENCE</scope>
    <source>
        <strain evidence="10">ChiGjej2B2-12916</strain>
    </source>
</reference>
<evidence type="ECO:0000256" key="7">
    <source>
        <dbReference type="SAM" id="Phobius"/>
    </source>
</evidence>
<dbReference type="InterPro" id="IPR003439">
    <property type="entry name" value="ABC_transporter-like_ATP-bd"/>
</dbReference>
<evidence type="ECO:0000256" key="2">
    <source>
        <dbReference type="ARBA" id="ARBA00022692"/>
    </source>
</evidence>
<dbReference type="CDD" id="cd03228">
    <property type="entry name" value="ABCC_MRP_Like"/>
    <property type="match status" value="1"/>
</dbReference>
<comment type="caution">
    <text evidence="10">The sequence shown here is derived from an EMBL/GenBank/DDBJ whole genome shotgun (WGS) entry which is preliminary data.</text>
</comment>
<evidence type="ECO:0000256" key="4">
    <source>
        <dbReference type="ARBA" id="ARBA00022840"/>
    </source>
</evidence>
<dbReference type="SUPFAM" id="SSF52540">
    <property type="entry name" value="P-loop containing nucleoside triphosphate hydrolases"/>
    <property type="match status" value="1"/>
</dbReference>
<keyword evidence="4 10" id="KW-0067">ATP-binding</keyword>
<dbReference type="Proteomes" id="UP000886879">
    <property type="component" value="Unassembled WGS sequence"/>
</dbReference>
<keyword evidence="2 7" id="KW-0812">Transmembrane</keyword>
<evidence type="ECO:0000313" key="10">
    <source>
        <dbReference type="EMBL" id="HIQ60752.1"/>
    </source>
</evidence>
<dbReference type="GO" id="GO:0016887">
    <property type="term" value="F:ATP hydrolysis activity"/>
    <property type="evidence" value="ECO:0007669"/>
    <property type="project" value="InterPro"/>
</dbReference>
<dbReference type="InterPro" id="IPR036640">
    <property type="entry name" value="ABC1_TM_sf"/>
</dbReference>
<dbReference type="SMART" id="SM00382">
    <property type="entry name" value="AAA"/>
    <property type="match status" value="1"/>
</dbReference>
<dbReference type="InterPro" id="IPR027417">
    <property type="entry name" value="P-loop_NTPase"/>
</dbReference>
<dbReference type="EMBL" id="DVFO01000038">
    <property type="protein sequence ID" value="HIQ60752.1"/>
    <property type="molecule type" value="Genomic_DNA"/>
</dbReference>
<dbReference type="InterPro" id="IPR017871">
    <property type="entry name" value="ABC_transporter-like_CS"/>
</dbReference>
<dbReference type="GO" id="GO:0005886">
    <property type="term" value="C:plasma membrane"/>
    <property type="evidence" value="ECO:0007669"/>
    <property type="project" value="UniProtKB-SubCell"/>
</dbReference>
<evidence type="ECO:0000256" key="1">
    <source>
        <dbReference type="ARBA" id="ARBA00004651"/>
    </source>
</evidence>
<dbReference type="InterPro" id="IPR003593">
    <property type="entry name" value="AAA+_ATPase"/>
</dbReference>
<feature type="domain" description="ABC transmembrane type-1" evidence="9">
    <location>
        <begin position="32"/>
        <end position="319"/>
    </location>
</feature>
<dbReference type="Gene3D" id="1.20.1560.10">
    <property type="entry name" value="ABC transporter type 1, transmembrane domain"/>
    <property type="match status" value="1"/>
</dbReference>
<protein>
    <submittedName>
        <fullName evidence="10">ABC transporter ATP-binding protein</fullName>
    </submittedName>
</protein>
<dbReference type="Gene3D" id="3.40.50.300">
    <property type="entry name" value="P-loop containing nucleotide triphosphate hydrolases"/>
    <property type="match status" value="1"/>
</dbReference>
<dbReference type="PROSITE" id="PS50929">
    <property type="entry name" value="ABC_TM1F"/>
    <property type="match status" value="1"/>
</dbReference>
<organism evidence="10 11">
    <name type="scientific">Candidatus Enterenecus faecium</name>
    <dbReference type="NCBI Taxonomy" id="2840780"/>
    <lineage>
        <taxon>Bacteria</taxon>
        <taxon>Bacillati</taxon>
        <taxon>Bacillota</taxon>
        <taxon>Clostridia</taxon>
        <taxon>Eubacteriales</taxon>
        <taxon>Candidatus Enterenecus</taxon>
    </lineage>
</organism>
<evidence type="ECO:0000256" key="3">
    <source>
        <dbReference type="ARBA" id="ARBA00022741"/>
    </source>
</evidence>
<dbReference type="GO" id="GO:0034040">
    <property type="term" value="F:ATPase-coupled lipid transmembrane transporter activity"/>
    <property type="evidence" value="ECO:0007669"/>
    <property type="project" value="TreeGrafter"/>
</dbReference>
<name>A0A9D0YRH3_9FIRM</name>
<feature type="transmembrane region" description="Helical" evidence="7">
    <location>
        <begin position="68"/>
        <end position="85"/>
    </location>
</feature>
<dbReference type="SUPFAM" id="SSF90123">
    <property type="entry name" value="ABC transporter transmembrane region"/>
    <property type="match status" value="1"/>
</dbReference>
<dbReference type="GO" id="GO:0005524">
    <property type="term" value="F:ATP binding"/>
    <property type="evidence" value="ECO:0007669"/>
    <property type="project" value="UniProtKB-KW"/>
</dbReference>
<dbReference type="AlphaFoldDB" id="A0A9D0YRH3"/>
<dbReference type="PANTHER" id="PTHR24221">
    <property type="entry name" value="ATP-BINDING CASSETTE SUB-FAMILY B"/>
    <property type="match status" value="1"/>
</dbReference>
<keyword evidence="3" id="KW-0547">Nucleotide-binding</keyword>
<dbReference type="GO" id="GO:0140359">
    <property type="term" value="F:ABC-type transporter activity"/>
    <property type="evidence" value="ECO:0007669"/>
    <property type="project" value="InterPro"/>
</dbReference>
<comment type="subcellular location">
    <subcellularLocation>
        <location evidence="1">Cell membrane</location>
        <topology evidence="1">Multi-pass membrane protein</topology>
    </subcellularLocation>
</comment>
<feature type="domain" description="ABC transporter" evidence="8">
    <location>
        <begin position="354"/>
        <end position="593"/>
    </location>
</feature>
<keyword evidence="6 7" id="KW-0472">Membrane</keyword>
<dbReference type="PANTHER" id="PTHR24221:SF654">
    <property type="entry name" value="ATP-BINDING CASSETTE SUB-FAMILY B MEMBER 6"/>
    <property type="match status" value="1"/>
</dbReference>
<feature type="transmembrane region" description="Helical" evidence="7">
    <location>
        <begin position="160"/>
        <end position="188"/>
    </location>
</feature>
<proteinExistence type="predicted"/>
<dbReference type="InterPro" id="IPR039421">
    <property type="entry name" value="Type_1_exporter"/>
</dbReference>
<gene>
    <name evidence="10" type="ORF">IAD31_04035</name>
</gene>
<reference evidence="10" key="1">
    <citation type="submission" date="2020-10" db="EMBL/GenBank/DDBJ databases">
        <authorList>
            <person name="Gilroy R."/>
        </authorList>
    </citation>
    <scope>NUCLEOTIDE SEQUENCE</scope>
    <source>
        <strain evidence="10">ChiGjej2B2-12916</strain>
    </source>
</reference>
<dbReference type="Pfam" id="PF00005">
    <property type="entry name" value="ABC_tran"/>
    <property type="match status" value="1"/>
</dbReference>
<evidence type="ECO:0000313" key="11">
    <source>
        <dbReference type="Proteomes" id="UP000886879"/>
    </source>
</evidence>
<feature type="transmembrane region" description="Helical" evidence="7">
    <location>
        <begin position="30"/>
        <end position="56"/>
    </location>
</feature>
<dbReference type="PROSITE" id="PS50893">
    <property type="entry name" value="ABC_TRANSPORTER_2"/>
    <property type="match status" value="1"/>
</dbReference>
<evidence type="ECO:0000256" key="5">
    <source>
        <dbReference type="ARBA" id="ARBA00022989"/>
    </source>
</evidence>
<sequence length="604" mass="67994">MKEKKKKPTYNMWQNTAYFVKAAWDNCPSVLLICLLLAVATAGATIVEMLFVPVVLGQVEGHVPLPQLLATIGVFTLALLLLWGGKSYLNTNAVFGRVEVREVIVGRVSRKVTGTSYVNLLDTKFRQYENLAYRTTDGNADAAEAIWTTWTDILTNVLGFVVYLLLLTGLSGWMVALVILTTAVGFLVSEHLQGWGYRHREERAASMTTIQYVKRVATRREYAQDIRIFGLRPWLEDVFNSAMAAYRAFLTRRERVYFLVYVVDALLTLLRNGGAYAYLIWLTLTQGLPASQFLLYFAAISGFTQWVKGIMEQFSTLHRQSLELSTLREFLEWPEPFAFEEGAPLPQDLKECEIVLDHVSYRYPGAEKDTITDLSFTLHPGEKVAIVGLNGAGKTTLVKLLCGFLDPTQGSVRLNGVDIRTYNRREYYHLFSAVFQEFSVLDTSVAVNVAQRVEGIDRERVEACLEKAGLTQAVEALPRGMDTPVTRNVFEDGVELSGGQMQRLMLARALYRDAPVVVLDEPTAALDPLAEHDIYMKYNSMTQGKSSLFISHRLASTRFCDRILYMEQGHIAEEGTHQSLLDLGCGYAKLFEVQSRYYQEGGEF</sequence>